<dbReference type="AlphaFoldDB" id="A0A2J7ZVR9"/>
<feature type="compositionally biased region" description="Basic and acidic residues" evidence="1">
    <location>
        <begin position="1"/>
        <end position="14"/>
    </location>
</feature>
<keyword evidence="3" id="KW-1185">Reference proteome</keyword>
<feature type="non-terminal residue" evidence="2">
    <location>
        <position position="189"/>
    </location>
</feature>
<feature type="region of interest" description="Disordered" evidence="1">
    <location>
        <begin position="1"/>
        <end position="42"/>
    </location>
</feature>
<sequence length="189" mass="19473">VVEHVGRAPLEHEGMGPTPPAPSAATEGPADVVGDGGDSSGILGQQQAWARAQAGAQAAGAAAGDQVHSTAAAAEHMRQAKREALEVAVMTTLSHPNVVQVFAQFSEVVVVERRPSVGPPQTRLCAPDDPALEGVVALGPLNSVLCLEYCDCGSLADAVRRGDFRLPGRGPEEGAVWPSLVPLYTSLLE</sequence>
<name>A0A2J7ZVR9_9CHLO</name>
<evidence type="ECO:0000256" key="1">
    <source>
        <dbReference type="SAM" id="MobiDB-lite"/>
    </source>
</evidence>
<comment type="caution">
    <text evidence="2">The sequence shown here is derived from an EMBL/GenBank/DDBJ whole genome shotgun (WGS) entry which is preliminary data.</text>
</comment>
<dbReference type="InterPro" id="IPR011009">
    <property type="entry name" value="Kinase-like_dom_sf"/>
</dbReference>
<dbReference type="EMBL" id="PGGS01000398">
    <property type="protein sequence ID" value="PNH04338.1"/>
    <property type="molecule type" value="Genomic_DNA"/>
</dbReference>
<organism evidence="2 3">
    <name type="scientific">Tetrabaena socialis</name>
    <dbReference type="NCBI Taxonomy" id="47790"/>
    <lineage>
        <taxon>Eukaryota</taxon>
        <taxon>Viridiplantae</taxon>
        <taxon>Chlorophyta</taxon>
        <taxon>core chlorophytes</taxon>
        <taxon>Chlorophyceae</taxon>
        <taxon>CS clade</taxon>
        <taxon>Chlamydomonadales</taxon>
        <taxon>Tetrabaenaceae</taxon>
        <taxon>Tetrabaena</taxon>
    </lineage>
</organism>
<evidence type="ECO:0000313" key="2">
    <source>
        <dbReference type="EMBL" id="PNH04338.1"/>
    </source>
</evidence>
<evidence type="ECO:0008006" key="4">
    <source>
        <dbReference type="Google" id="ProtNLM"/>
    </source>
</evidence>
<evidence type="ECO:0000313" key="3">
    <source>
        <dbReference type="Proteomes" id="UP000236333"/>
    </source>
</evidence>
<reference evidence="2 3" key="1">
    <citation type="journal article" date="2017" name="Mol. Biol. Evol.">
        <title>The 4-celled Tetrabaena socialis nuclear genome reveals the essential components for genetic control of cell number at the origin of multicellularity in the volvocine lineage.</title>
        <authorList>
            <person name="Featherston J."/>
            <person name="Arakaki Y."/>
            <person name="Hanschen E.R."/>
            <person name="Ferris P.J."/>
            <person name="Michod R.E."/>
            <person name="Olson B.J.S.C."/>
            <person name="Nozaki H."/>
            <person name="Durand P.M."/>
        </authorList>
    </citation>
    <scope>NUCLEOTIDE SEQUENCE [LARGE SCALE GENOMIC DNA]</scope>
    <source>
        <strain evidence="2 3">NIES-571</strain>
    </source>
</reference>
<proteinExistence type="predicted"/>
<dbReference type="Proteomes" id="UP000236333">
    <property type="component" value="Unassembled WGS sequence"/>
</dbReference>
<dbReference type="SUPFAM" id="SSF56112">
    <property type="entry name" value="Protein kinase-like (PK-like)"/>
    <property type="match status" value="1"/>
</dbReference>
<accession>A0A2J7ZVR9</accession>
<feature type="non-terminal residue" evidence="2">
    <location>
        <position position="1"/>
    </location>
</feature>
<gene>
    <name evidence="2" type="ORF">TSOC_009534</name>
</gene>
<protein>
    <recommendedName>
        <fullName evidence="4">Protein kinase domain-containing protein</fullName>
    </recommendedName>
</protein>